<dbReference type="KEGG" id="knv:Pan216_18710"/>
<dbReference type="Gene3D" id="3.40.50.11380">
    <property type="match status" value="1"/>
</dbReference>
<comment type="similarity">
    <text evidence="2">Belongs to the glycosyltransferase 41 family. O-GlcNAc transferase subfamily.</text>
</comment>
<accession>A0A518B218</accession>
<feature type="repeat" description="TPR" evidence="8">
    <location>
        <begin position="38"/>
        <end position="71"/>
    </location>
</feature>
<dbReference type="InterPro" id="IPR019734">
    <property type="entry name" value="TPR_rpt"/>
</dbReference>
<organism evidence="10 11">
    <name type="scientific">Kolteria novifilia</name>
    <dbReference type="NCBI Taxonomy" id="2527975"/>
    <lineage>
        <taxon>Bacteria</taxon>
        <taxon>Pseudomonadati</taxon>
        <taxon>Planctomycetota</taxon>
        <taxon>Planctomycetia</taxon>
        <taxon>Kolteriales</taxon>
        <taxon>Kolteriaceae</taxon>
        <taxon>Kolteria</taxon>
    </lineage>
</organism>
<evidence type="ECO:0000256" key="7">
    <source>
        <dbReference type="ARBA" id="ARBA00022803"/>
    </source>
</evidence>
<keyword evidence="4" id="KW-0328">Glycosyltransferase</keyword>
<sequence length="791" mass="86842">MSSIESRLREGLAHHRAGRLGDAEKAYRVVLERSPKHPDALYLLGTIHFQRGTLGSAALFLRRSLTERPDQPDALNSYGLVLLGQGKPAEAEKRFRRATQLRPDASEHLYNLGNSLRELGRVEEAADAFTRAVSLRTDFAEAHDHLALALRAQGRLADALASAEAAITANRALVSAHVTRGSVLKSLGRIDDAVASFDQAIALNGKAAEAYGNRGICQALLGNWGEAEEDCRKGLSLNPESPIAHNNLGIVLHESGRVEQAAEAFSTAVRLDETFVDARVNLGTALYKSQRVSDAIAAFRAALEIDPNEPSALRNLGNLLADLDWLDEAKVAYGRLRALDPTDRLLAFRVDCCLCPLVFPDSGAIAEYREGLRLDLERAAEQPLTDDWTALVELDIRPSFNLPFHGGDDRPLKEAFAKVVAPTFGDREPPTPKPGRPRIGFVVTPGHESIFLRSIGAFFGQFDPSMFQSVIVCSPLGQHRIAKELDGTPVEYLVYPANLRQAARAIAEAGLHLLYYFEVGTDALNYCLPFLRLAPRQCTSWGIQVTSGIPAMDYYISSRRFEPEDAASHYSEELLLLETMLSYQKRMQPPKVLTPRSHYGLPDDKRLYLCFQHVGKLHPDFDEILAGILREDNEGVVVLSAGKQLGAAERLRARFDHRLGEVAERIVLLPPQRGDDYSSLVMQADALLDPPHFGGVNSTYDGLSLNRPIVTMPSAQHRGRYTSGCYEVMGVGECVVDSQEAYIERATKIACDRGYRDRLEAELAGATSILFENPAAAGELADGLLRIAHGD</sequence>
<protein>
    <recommendedName>
        <fullName evidence="3">protein O-GlcNAc transferase</fullName>
        <ecNumber evidence="3">2.4.1.255</ecNumber>
    </recommendedName>
</protein>
<dbReference type="PROSITE" id="PS50005">
    <property type="entry name" value="TPR"/>
    <property type="match status" value="7"/>
</dbReference>
<evidence type="ECO:0000259" key="9">
    <source>
        <dbReference type="Pfam" id="PF13844"/>
    </source>
</evidence>
<feature type="domain" description="O-GlcNAc transferase C-terminal" evidence="9">
    <location>
        <begin position="589"/>
        <end position="771"/>
    </location>
</feature>
<evidence type="ECO:0000256" key="2">
    <source>
        <dbReference type="ARBA" id="ARBA00005386"/>
    </source>
</evidence>
<keyword evidence="7 8" id="KW-0802">TPR repeat</keyword>
<evidence type="ECO:0000256" key="3">
    <source>
        <dbReference type="ARBA" id="ARBA00011970"/>
    </source>
</evidence>
<feature type="repeat" description="TPR" evidence="8">
    <location>
        <begin position="72"/>
        <end position="105"/>
    </location>
</feature>
<evidence type="ECO:0000256" key="6">
    <source>
        <dbReference type="ARBA" id="ARBA00022737"/>
    </source>
</evidence>
<feature type="repeat" description="TPR" evidence="8">
    <location>
        <begin position="208"/>
        <end position="241"/>
    </location>
</feature>
<feature type="repeat" description="TPR" evidence="8">
    <location>
        <begin position="242"/>
        <end position="275"/>
    </location>
</feature>
<evidence type="ECO:0000313" key="10">
    <source>
        <dbReference type="EMBL" id="QDU61018.1"/>
    </source>
</evidence>
<evidence type="ECO:0000256" key="8">
    <source>
        <dbReference type="PROSITE-ProRule" id="PRU00339"/>
    </source>
</evidence>
<dbReference type="Gene3D" id="3.40.50.2000">
    <property type="entry name" value="Glycogen Phosphorylase B"/>
    <property type="match status" value="1"/>
</dbReference>
<evidence type="ECO:0000256" key="5">
    <source>
        <dbReference type="ARBA" id="ARBA00022679"/>
    </source>
</evidence>
<feature type="repeat" description="TPR" evidence="8">
    <location>
        <begin position="106"/>
        <end position="139"/>
    </location>
</feature>
<dbReference type="RefSeq" id="WP_145257662.1">
    <property type="nucleotide sequence ID" value="NZ_CP036279.1"/>
</dbReference>
<evidence type="ECO:0000256" key="4">
    <source>
        <dbReference type="ARBA" id="ARBA00022676"/>
    </source>
</evidence>
<name>A0A518B218_9BACT</name>
<feature type="repeat" description="TPR" evidence="8">
    <location>
        <begin position="276"/>
        <end position="309"/>
    </location>
</feature>
<keyword evidence="5" id="KW-0808">Transferase</keyword>
<dbReference type="PANTHER" id="PTHR44998">
    <property type="match status" value="1"/>
</dbReference>
<keyword evidence="10" id="KW-0449">Lipoprotein</keyword>
<dbReference type="GO" id="GO:0097363">
    <property type="term" value="F:protein O-acetylglucosaminyltransferase activity"/>
    <property type="evidence" value="ECO:0007669"/>
    <property type="project" value="UniProtKB-EC"/>
</dbReference>
<evidence type="ECO:0000256" key="1">
    <source>
        <dbReference type="ARBA" id="ARBA00004922"/>
    </source>
</evidence>
<dbReference type="EMBL" id="CP036279">
    <property type="protein sequence ID" value="QDU61018.1"/>
    <property type="molecule type" value="Genomic_DNA"/>
</dbReference>
<dbReference type="Pfam" id="PF13181">
    <property type="entry name" value="TPR_8"/>
    <property type="match status" value="1"/>
</dbReference>
<feature type="repeat" description="TPR" evidence="8">
    <location>
        <begin position="174"/>
        <end position="207"/>
    </location>
</feature>
<comment type="pathway">
    <text evidence="1">Protein modification; protein glycosylation.</text>
</comment>
<dbReference type="InterPro" id="IPR011990">
    <property type="entry name" value="TPR-like_helical_dom_sf"/>
</dbReference>
<dbReference type="Pfam" id="PF13844">
    <property type="entry name" value="Glyco_transf_41"/>
    <property type="match status" value="1"/>
</dbReference>
<dbReference type="InterPro" id="IPR029489">
    <property type="entry name" value="OGT/SEC/SPY_C"/>
</dbReference>
<dbReference type="SUPFAM" id="SSF48452">
    <property type="entry name" value="TPR-like"/>
    <property type="match status" value="2"/>
</dbReference>
<proteinExistence type="inferred from homology"/>
<dbReference type="OrthoDB" id="9790037at2"/>
<dbReference type="UniPathway" id="UPA00378"/>
<dbReference type="SUPFAM" id="SSF53756">
    <property type="entry name" value="UDP-Glycosyltransferase/glycogen phosphorylase"/>
    <property type="match status" value="1"/>
</dbReference>
<keyword evidence="11" id="KW-1185">Reference proteome</keyword>
<dbReference type="Proteomes" id="UP000317093">
    <property type="component" value="Chromosome"/>
</dbReference>
<dbReference type="PROSITE" id="PS50293">
    <property type="entry name" value="TPR_REGION"/>
    <property type="match status" value="1"/>
</dbReference>
<dbReference type="PANTHER" id="PTHR44998:SF1">
    <property type="entry name" value="UDP-N-ACETYLGLUCOSAMINE--PEPTIDE N-ACETYLGLUCOSAMINYLTRANSFERASE 110 KDA SUBUNIT"/>
    <property type="match status" value="1"/>
</dbReference>
<reference evidence="10 11" key="1">
    <citation type="submission" date="2019-02" db="EMBL/GenBank/DDBJ databases">
        <title>Deep-cultivation of Planctomycetes and their phenomic and genomic characterization uncovers novel biology.</title>
        <authorList>
            <person name="Wiegand S."/>
            <person name="Jogler M."/>
            <person name="Boedeker C."/>
            <person name="Pinto D."/>
            <person name="Vollmers J."/>
            <person name="Rivas-Marin E."/>
            <person name="Kohn T."/>
            <person name="Peeters S.H."/>
            <person name="Heuer A."/>
            <person name="Rast P."/>
            <person name="Oberbeckmann S."/>
            <person name="Bunk B."/>
            <person name="Jeske O."/>
            <person name="Meyerdierks A."/>
            <person name="Storesund J.E."/>
            <person name="Kallscheuer N."/>
            <person name="Luecker S."/>
            <person name="Lage O.M."/>
            <person name="Pohl T."/>
            <person name="Merkel B.J."/>
            <person name="Hornburger P."/>
            <person name="Mueller R.-W."/>
            <person name="Bruemmer F."/>
            <person name="Labrenz M."/>
            <person name="Spormann A.M."/>
            <person name="Op den Camp H."/>
            <person name="Overmann J."/>
            <person name="Amann R."/>
            <person name="Jetten M.S.M."/>
            <person name="Mascher T."/>
            <person name="Medema M.H."/>
            <person name="Devos D.P."/>
            <person name="Kaster A.-K."/>
            <person name="Ovreas L."/>
            <person name="Rohde M."/>
            <person name="Galperin M.Y."/>
            <person name="Jogler C."/>
        </authorList>
    </citation>
    <scope>NUCLEOTIDE SEQUENCE [LARGE SCALE GENOMIC DNA]</scope>
    <source>
        <strain evidence="10 11">Pan216</strain>
    </source>
</reference>
<dbReference type="Pfam" id="PF13432">
    <property type="entry name" value="TPR_16"/>
    <property type="match status" value="3"/>
</dbReference>
<dbReference type="SMART" id="SM00028">
    <property type="entry name" value="TPR"/>
    <property type="match status" value="10"/>
</dbReference>
<keyword evidence="6" id="KW-0677">Repeat</keyword>
<dbReference type="AlphaFoldDB" id="A0A518B218"/>
<dbReference type="Pfam" id="PF13414">
    <property type="entry name" value="TPR_11"/>
    <property type="match status" value="1"/>
</dbReference>
<dbReference type="Gene3D" id="1.25.40.10">
    <property type="entry name" value="Tetratricopeptide repeat domain"/>
    <property type="match status" value="3"/>
</dbReference>
<gene>
    <name evidence="10" type="primary">nlpI_2</name>
    <name evidence="10" type="ORF">Pan216_18710</name>
</gene>
<dbReference type="EC" id="2.4.1.255" evidence="3"/>
<evidence type="ECO:0000313" key="11">
    <source>
        <dbReference type="Proteomes" id="UP000317093"/>
    </source>
</evidence>